<dbReference type="OrthoDB" id="185455at2759"/>
<keyword evidence="13 15" id="KW-0234">DNA repair</keyword>
<dbReference type="InterPro" id="IPR011513">
    <property type="entry name" value="Nse1"/>
</dbReference>
<evidence type="ECO:0000256" key="11">
    <source>
        <dbReference type="ARBA" id="ARBA00022833"/>
    </source>
</evidence>
<dbReference type="InParanoid" id="A0A0D2WUY3"/>
<dbReference type="Pfam" id="PF07574">
    <property type="entry name" value="SMC_Nse1"/>
    <property type="match status" value="1"/>
</dbReference>
<comment type="subcellular location">
    <subcellularLocation>
        <location evidence="2 15">Nucleus</location>
    </subcellularLocation>
</comment>
<keyword evidence="18" id="KW-1185">Reference proteome</keyword>
<dbReference type="InterPro" id="IPR036388">
    <property type="entry name" value="WH-like_DNA-bd_sf"/>
</dbReference>
<keyword evidence="14 15" id="KW-0539">Nucleus</keyword>
<dbReference type="FunCoup" id="A0A0D2WUY3">
    <property type="interactions" value="101"/>
</dbReference>
<evidence type="ECO:0000256" key="6">
    <source>
        <dbReference type="ARBA" id="ARBA00022679"/>
    </source>
</evidence>
<dbReference type="AlphaFoldDB" id="A0A0D2WUY3"/>
<evidence type="ECO:0000256" key="5">
    <source>
        <dbReference type="ARBA" id="ARBA00019422"/>
    </source>
</evidence>
<organism evidence="17 18">
    <name type="scientific">Capsaspora owczarzaki (strain ATCC 30864)</name>
    <dbReference type="NCBI Taxonomy" id="595528"/>
    <lineage>
        <taxon>Eukaryota</taxon>
        <taxon>Filasterea</taxon>
        <taxon>Capsaspora</taxon>
    </lineage>
</organism>
<name>A0A0D2WUY3_CAPO3</name>
<evidence type="ECO:0000313" key="18">
    <source>
        <dbReference type="Proteomes" id="UP000008743"/>
    </source>
</evidence>
<dbReference type="GO" id="GO:0005634">
    <property type="term" value="C:nucleus"/>
    <property type="evidence" value="ECO:0007669"/>
    <property type="project" value="UniProtKB-SubCell"/>
</dbReference>
<dbReference type="GO" id="GO:0061630">
    <property type="term" value="F:ubiquitin protein ligase activity"/>
    <property type="evidence" value="ECO:0007669"/>
    <property type="project" value="UniProtKB-EC"/>
</dbReference>
<evidence type="ECO:0000313" key="17">
    <source>
        <dbReference type="EMBL" id="KJE95878.1"/>
    </source>
</evidence>
<comment type="subunit">
    <text evidence="15">Component of the Smc5-Smc6 complex.</text>
</comment>
<dbReference type="GO" id="GO:0030915">
    <property type="term" value="C:Smc5-Smc6 complex"/>
    <property type="evidence" value="ECO:0007669"/>
    <property type="project" value="UniProtKB-UniRule"/>
</dbReference>
<evidence type="ECO:0000256" key="3">
    <source>
        <dbReference type="ARBA" id="ARBA00010258"/>
    </source>
</evidence>
<dbReference type="InterPro" id="IPR013083">
    <property type="entry name" value="Znf_RING/FYVE/PHD"/>
</dbReference>
<evidence type="ECO:0000256" key="7">
    <source>
        <dbReference type="ARBA" id="ARBA00022723"/>
    </source>
</evidence>
<keyword evidence="6 15" id="KW-0808">Transferase</keyword>
<comment type="similarity">
    <text evidence="3 15">Belongs to the NSE1 family.</text>
</comment>
<accession>A0A0D2WUY3</accession>
<dbReference type="EC" id="2.3.2.27" evidence="4 15"/>
<evidence type="ECO:0000256" key="8">
    <source>
        <dbReference type="ARBA" id="ARBA00022763"/>
    </source>
</evidence>
<reference evidence="18" key="1">
    <citation type="submission" date="2011-02" db="EMBL/GenBank/DDBJ databases">
        <title>The Genome Sequence of Capsaspora owczarzaki ATCC 30864.</title>
        <authorList>
            <person name="Russ C."/>
            <person name="Cuomo C."/>
            <person name="Burger G."/>
            <person name="Gray M.W."/>
            <person name="Holland P.W.H."/>
            <person name="King N."/>
            <person name="Lang F.B.F."/>
            <person name="Roger A.J."/>
            <person name="Ruiz-Trillo I."/>
            <person name="Young S.K."/>
            <person name="Zeng Q."/>
            <person name="Gargeya S."/>
            <person name="Alvarado L."/>
            <person name="Berlin A."/>
            <person name="Chapman S.B."/>
            <person name="Chen Z."/>
            <person name="Freedman E."/>
            <person name="Gellesch M."/>
            <person name="Goldberg J."/>
            <person name="Griggs A."/>
            <person name="Gujja S."/>
            <person name="Heilman E."/>
            <person name="Heiman D."/>
            <person name="Howarth C."/>
            <person name="Mehta T."/>
            <person name="Neiman D."/>
            <person name="Pearson M."/>
            <person name="Roberts A."/>
            <person name="Saif S."/>
            <person name="Shea T."/>
            <person name="Shenoy N."/>
            <person name="Sisk P."/>
            <person name="Stolte C."/>
            <person name="Sykes S."/>
            <person name="White J."/>
            <person name="Yandava C."/>
            <person name="Haas B."/>
            <person name="Nusbaum C."/>
            <person name="Birren B."/>
        </authorList>
    </citation>
    <scope>NUCLEOTIDE SEQUENCE</scope>
    <source>
        <strain evidence="18">ATCC 30864</strain>
    </source>
</reference>
<dbReference type="PANTHER" id="PTHR20973">
    <property type="entry name" value="NON-SMC ELEMENT 1-RELATED"/>
    <property type="match status" value="1"/>
</dbReference>
<comment type="catalytic activity">
    <reaction evidence="1 15">
        <text>S-ubiquitinyl-[E2 ubiquitin-conjugating enzyme]-L-cysteine + [acceptor protein]-L-lysine = [E2 ubiquitin-conjugating enzyme]-L-cysteine + N(6)-ubiquitinyl-[acceptor protein]-L-lysine.</text>
        <dbReference type="EC" id="2.3.2.27"/>
    </reaction>
</comment>
<evidence type="ECO:0000256" key="15">
    <source>
        <dbReference type="RuleBase" id="RU368018"/>
    </source>
</evidence>
<evidence type="ECO:0000256" key="1">
    <source>
        <dbReference type="ARBA" id="ARBA00000900"/>
    </source>
</evidence>
<dbReference type="InterPro" id="IPR014857">
    <property type="entry name" value="Nse1_RING_C4HC3-type"/>
</dbReference>
<dbReference type="EMBL" id="KE346370">
    <property type="protein sequence ID" value="KJE95878.1"/>
    <property type="molecule type" value="Genomic_DNA"/>
</dbReference>
<keyword evidence="11 15" id="KW-0862">Zinc</keyword>
<sequence>MAELISIGLGEEGMTDTHRLFVQALMSRTLIAENDLQELFKQVHVATGKQPGTLNEFLKIIKANLDIISFDITSVKSEDDGRRYFALVNRYADEISKMASDYEPQEMELLNKLVELITLSDSGTASSIDVDNVAPLLTRPLTKAAAEVAVRKFTHDGWIHDDEGTLSLTTRTILELEPHLKESFSEHVIACAACSSLVFRGQVCKQSGCGGKLHNHCLALFRGTRPNFACLTCKADFL</sequence>
<dbReference type="Proteomes" id="UP000008743">
    <property type="component" value="Unassembled WGS sequence"/>
</dbReference>
<evidence type="ECO:0000256" key="4">
    <source>
        <dbReference type="ARBA" id="ARBA00012483"/>
    </source>
</evidence>
<dbReference type="GO" id="GO:0008270">
    <property type="term" value="F:zinc ion binding"/>
    <property type="evidence" value="ECO:0007669"/>
    <property type="project" value="UniProtKB-KW"/>
</dbReference>
<gene>
    <name evidence="17" type="ORF">CAOG_006281</name>
</gene>
<dbReference type="Gene3D" id="3.90.1150.220">
    <property type="match status" value="1"/>
</dbReference>
<evidence type="ECO:0000259" key="16">
    <source>
        <dbReference type="Pfam" id="PF08746"/>
    </source>
</evidence>
<keyword evidence="10 15" id="KW-0833">Ubl conjugation pathway</keyword>
<dbReference type="RefSeq" id="XP_004345030.2">
    <property type="nucleotide sequence ID" value="XM_004344980.2"/>
</dbReference>
<dbReference type="Gene3D" id="3.30.40.10">
    <property type="entry name" value="Zinc/RING finger domain, C3HC4 (zinc finger)"/>
    <property type="match status" value="1"/>
</dbReference>
<evidence type="ECO:0000256" key="14">
    <source>
        <dbReference type="ARBA" id="ARBA00023242"/>
    </source>
</evidence>
<dbReference type="eggNOG" id="KOG4718">
    <property type="taxonomic scope" value="Eukaryota"/>
</dbReference>
<dbReference type="STRING" id="595528.A0A0D2WUY3"/>
<dbReference type="Gene3D" id="1.10.10.10">
    <property type="entry name" value="Winged helix-like DNA-binding domain superfamily/Winged helix DNA-binding domain"/>
    <property type="match status" value="1"/>
</dbReference>
<keyword evidence="7 15" id="KW-0479">Metal-binding</keyword>
<evidence type="ECO:0000256" key="10">
    <source>
        <dbReference type="ARBA" id="ARBA00022786"/>
    </source>
</evidence>
<dbReference type="PhylomeDB" id="A0A0D2WUY3"/>
<evidence type="ECO:0000256" key="13">
    <source>
        <dbReference type="ARBA" id="ARBA00023204"/>
    </source>
</evidence>
<keyword evidence="8 15" id="KW-0227">DNA damage</keyword>
<keyword evidence="9 15" id="KW-0863">Zinc-finger</keyword>
<dbReference type="FunFam" id="1.10.10.10:FF:000270">
    <property type="entry name" value="Non-structural maintenance of chromosomes element 1 homolog"/>
    <property type="match status" value="1"/>
</dbReference>
<dbReference type="Pfam" id="PF08746">
    <property type="entry name" value="zf-RING-like"/>
    <property type="match status" value="1"/>
</dbReference>
<dbReference type="GO" id="GO:0000724">
    <property type="term" value="P:double-strand break repair via homologous recombination"/>
    <property type="evidence" value="ECO:0007669"/>
    <property type="project" value="TreeGrafter"/>
</dbReference>
<keyword evidence="12 15" id="KW-0233">DNA recombination</keyword>
<protein>
    <recommendedName>
        <fullName evidence="5 15">Non-structural maintenance of chromosomes element 1 homolog</fullName>
        <ecNumber evidence="4 15">2.3.2.27</ecNumber>
    </recommendedName>
</protein>
<dbReference type="PANTHER" id="PTHR20973:SF0">
    <property type="entry name" value="NON-STRUCTURAL MAINTENANCE OF CHROMOSOMES ELEMENT 1 HOMOLOG"/>
    <property type="match status" value="1"/>
</dbReference>
<evidence type="ECO:0000256" key="2">
    <source>
        <dbReference type="ARBA" id="ARBA00004123"/>
    </source>
</evidence>
<proteinExistence type="inferred from homology"/>
<feature type="domain" description="Non-structural maintenance of chromosomes element 1 RING C4HC3-type" evidence="16">
    <location>
        <begin position="191"/>
        <end position="233"/>
    </location>
</feature>
<evidence type="ECO:0000256" key="9">
    <source>
        <dbReference type="ARBA" id="ARBA00022771"/>
    </source>
</evidence>
<evidence type="ECO:0000256" key="12">
    <source>
        <dbReference type="ARBA" id="ARBA00023172"/>
    </source>
</evidence>